<dbReference type="Gene3D" id="3.90.1570.10">
    <property type="entry name" value="tt1808, chain A"/>
    <property type="match status" value="1"/>
</dbReference>
<proteinExistence type="predicted"/>
<dbReference type="PANTHER" id="PTHR35400:SF1">
    <property type="entry name" value="SLR1083 PROTEIN"/>
    <property type="match status" value="1"/>
</dbReference>
<dbReference type="InterPro" id="IPR012296">
    <property type="entry name" value="Nuclease_put_TT1808"/>
</dbReference>
<dbReference type="SUPFAM" id="SSF52980">
    <property type="entry name" value="Restriction endonuclease-like"/>
    <property type="match status" value="1"/>
</dbReference>
<evidence type="ECO:0000259" key="1">
    <source>
        <dbReference type="Pfam" id="PF05685"/>
    </source>
</evidence>
<dbReference type="OrthoDB" id="509866at2"/>
<protein>
    <recommendedName>
        <fullName evidence="1">Putative restriction endonuclease domain-containing protein</fullName>
    </recommendedName>
</protein>
<dbReference type="CDD" id="cd06260">
    <property type="entry name" value="DUF820-like"/>
    <property type="match status" value="1"/>
</dbReference>
<comment type="caution">
    <text evidence="2">The sequence shown here is derived from an EMBL/GenBank/DDBJ whole genome shotgun (WGS) entry which is preliminary data.</text>
</comment>
<keyword evidence="3" id="KW-1185">Reference proteome</keyword>
<feature type="domain" description="Putative restriction endonuclease" evidence="1">
    <location>
        <begin position="17"/>
        <end position="187"/>
    </location>
</feature>
<sequence length="198" mass="22631">MQIISKNKEIPLRLWTVEDYHRMVEVGLLQPDEAVELVAGQIIQKMSPQGTPHATTIRIVSRLLEKRLGEKALVQTQLPIQLNNFSEPEPDIAIIVADELLYLDHHPFPSEVYLIIEIADSTLKRDCQIKAIDYGSSGIKDYWVLDINNRCLHLFRNGTEQGYEKETILQENETVSLLAFPDLKIEVGEMLPPNPQNY</sequence>
<accession>A3IME5</accession>
<dbReference type="EMBL" id="AAXW01000007">
    <property type="protein sequence ID" value="EAZ92314.1"/>
    <property type="molecule type" value="Genomic_DNA"/>
</dbReference>
<gene>
    <name evidence="2" type="ORF">CY0110_28184</name>
</gene>
<dbReference type="Pfam" id="PF05685">
    <property type="entry name" value="Uma2"/>
    <property type="match status" value="1"/>
</dbReference>
<dbReference type="PANTHER" id="PTHR35400">
    <property type="entry name" value="SLR1083 PROTEIN"/>
    <property type="match status" value="1"/>
</dbReference>
<evidence type="ECO:0000313" key="3">
    <source>
        <dbReference type="Proteomes" id="UP000003781"/>
    </source>
</evidence>
<dbReference type="InterPro" id="IPR011335">
    <property type="entry name" value="Restrct_endonuc-II-like"/>
</dbReference>
<name>A3IME5_9CHRO</name>
<dbReference type="eggNOG" id="COG4636">
    <property type="taxonomic scope" value="Bacteria"/>
</dbReference>
<evidence type="ECO:0000313" key="2">
    <source>
        <dbReference type="EMBL" id="EAZ92314.1"/>
    </source>
</evidence>
<dbReference type="Proteomes" id="UP000003781">
    <property type="component" value="Unassembled WGS sequence"/>
</dbReference>
<organism evidence="2 3">
    <name type="scientific">Crocosphaera chwakensis CCY0110</name>
    <dbReference type="NCBI Taxonomy" id="391612"/>
    <lineage>
        <taxon>Bacteria</taxon>
        <taxon>Bacillati</taxon>
        <taxon>Cyanobacteriota</taxon>
        <taxon>Cyanophyceae</taxon>
        <taxon>Oscillatoriophycideae</taxon>
        <taxon>Chroococcales</taxon>
        <taxon>Aphanothecaceae</taxon>
        <taxon>Crocosphaera</taxon>
        <taxon>Crocosphaera chwakensis</taxon>
    </lineage>
</organism>
<dbReference type="RefSeq" id="WP_008274527.1">
    <property type="nucleotide sequence ID" value="NZ_AAXW01000007.1"/>
</dbReference>
<dbReference type="AlphaFoldDB" id="A3IME5"/>
<reference evidence="2 3" key="1">
    <citation type="submission" date="2007-03" db="EMBL/GenBank/DDBJ databases">
        <authorList>
            <person name="Stal L."/>
            <person name="Ferriera S."/>
            <person name="Johnson J."/>
            <person name="Kravitz S."/>
            <person name="Beeson K."/>
            <person name="Sutton G."/>
            <person name="Rogers Y.-H."/>
            <person name="Friedman R."/>
            <person name="Frazier M."/>
            <person name="Venter J.C."/>
        </authorList>
    </citation>
    <scope>NUCLEOTIDE SEQUENCE [LARGE SCALE GENOMIC DNA]</scope>
    <source>
        <strain evidence="2 3">CCY0110</strain>
    </source>
</reference>
<dbReference type="InterPro" id="IPR008538">
    <property type="entry name" value="Uma2"/>
</dbReference>